<dbReference type="PANTHER" id="PTHR47273:SF6">
    <property type="entry name" value="POLLEN OLE E 1 ALLERGEN AND EXTENSIN FAMILY PROTEIN"/>
    <property type="match status" value="1"/>
</dbReference>
<gene>
    <name evidence="2" type="ORF">CASFOL_031674</name>
</gene>
<dbReference type="Pfam" id="PF01190">
    <property type="entry name" value="Pollen_Ole_e_1"/>
    <property type="match status" value="1"/>
</dbReference>
<feature type="chain" id="PRO_5044829228" description="Pollen Ole e 1 allergen and extensin family protein" evidence="1">
    <location>
        <begin position="24"/>
        <end position="175"/>
    </location>
</feature>
<evidence type="ECO:0000256" key="1">
    <source>
        <dbReference type="SAM" id="SignalP"/>
    </source>
</evidence>
<dbReference type="PANTHER" id="PTHR47273">
    <property type="entry name" value="EXPRESSED PROTEIN"/>
    <property type="match status" value="1"/>
</dbReference>
<keyword evidence="3" id="KW-1185">Reference proteome</keyword>
<dbReference type="EMBL" id="JAVIJP010000053">
    <property type="protein sequence ID" value="KAL3625006.1"/>
    <property type="molecule type" value="Genomic_DNA"/>
</dbReference>
<feature type="signal peptide" evidence="1">
    <location>
        <begin position="1"/>
        <end position="23"/>
    </location>
</feature>
<proteinExistence type="predicted"/>
<organism evidence="2 3">
    <name type="scientific">Castilleja foliolosa</name>
    <dbReference type="NCBI Taxonomy" id="1961234"/>
    <lineage>
        <taxon>Eukaryota</taxon>
        <taxon>Viridiplantae</taxon>
        <taxon>Streptophyta</taxon>
        <taxon>Embryophyta</taxon>
        <taxon>Tracheophyta</taxon>
        <taxon>Spermatophyta</taxon>
        <taxon>Magnoliopsida</taxon>
        <taxon>eudicotyledons</taxon>
        <taxon>Gunneridae</taxon>
        <taxon>Pentapetalae</taxon>
        <taxon>asterids</taxon>
        <taxon>lamiids</taxon>
        <taxon>Lamiales</taxon>
        <taxon>Orobanchaceae</taxon>
        <taxon>Pedicularideae</taxon>
        <taxon>Castillejinae</taxon>
        <taxon>Castilleja</taxon>
    </lineage>
</organism>
<comment type="caution">
    <text evidence="2">The sequence shown here is derived from an EMBL/GenBank/DDBJ whole genome shotgun (WGS) entry which is preliminary data.</text>
</comment>
<evidence type="ECO:0008006" key="4">
    <source>
        <dbReference type="Google" id="ProtNLM"/>
    </source>
</evidence>
<protein>
    <recommendedName>
        <fullName evidence="4">Pollen Ole e 1 allergen and extensin family protein</fullName>
    </recommendedName>
</protein>
<evidence type="ECO:0000313" key="2">
    <source>
        <dbReference type="EMBL" id="KAL3625006.1"/>
    </source>
</evidence>
<evidence type="ECO:0000313" key="3">
    <source>
        <dbReference type="Proteomes" id="UP001632038"/>
    </source>
</evidence>
<name>A0ABD3C6N5_9LAMI</name>
<dbReference type="AlphaFoldDB" id="A0ABD3C6N5"/>
<keyword evidence="1" id="KW-0732">Signal</keyword>
<dbReference type="Proteomes" id="UP001632038">
    <property type="component" value="Unassembled WGS sequence"/>
</dbReference>
<reference evidence="3" key="1">
    <citation type="journal article" date="2024" name="IScience">
        <title>Strigolactones Initiate the Formation of Haustorium-like Structures in Castilleja.</title>
        <authorList>
            <person name="Buerger M."/>
            <person name="Peterson D."/>
            <person name="Chory J."/>
        </authorList>
    </citation>
    <scope>NUCLEOTIDE SEQUENCE [LARGE SCALE GENOMIC DNA]</scope>
</reference>
<sequence length="175" mass="19253">MRHLIKHLLNMIFLLVLVVSVFDEVTPAIATAELSSRNEMVELAGYGEDKLSTVVIGGNLICHPAPGYKIPRIPILVSGATVGVFCSTTKNSWAQGNTNSYGEFIIDVPSNLHSIPNLEKICTVEIIRLPKSSTCGRAFMRKQKGIIKLSSIGGGVRLYTTDDIHLMPKPTWRQY</sequence>
<accession>A0ABD3C6N5</accession>